<feature type="compositionally biased region" description="Basic residues" evidence="1">
    <location>
        <begin position="384"/>
        <end position="399"/>
    </location>
</feature>
<dbReference type="Pfam" id="PF04970">
    <property type="entry name" value="LRAT"/>
    <property type="match status" value="1"/>
</dbReference>
<reference evidence="3" key="1">
    <citation type="submission" date="2007-06" db="EMBL/GenBank/DDBJ databases">
        <title>Full length cDNA sequences from Sitka Spruce (Picea sitchensis).</title>
        <authorList>
            <person name="Ralph S.G."/>
            <person name="Chun H.E."/>
            <person name="Liao N."/>
            <person name="Ali J."/>
            <person name="Reid K."/>
            <person name="Kolosova N."/>
            <person name="Cooper N."/>
            <person name="Cullis C."/>
            <person name="Jancsik S."/>
            <person name="Moore R."/>
            <person name="Mayo M."/>
            <person name="Wagner S."/>
            <person name="Holt R.A."/>
            <person name="Jones S.J.M."/>
            <person name="Marra M.A."/>
            <person name="Ritland C.E."/>
            <person name="Ritland K."/>
            <person name="Bohlmann J."/>
        </authorList>
    </citation>
    <scope>NUCLEOTIDE SEQUENCE</scope>
    <source>
        <tissue evidence="3">Green portion of the leader tissue</tissue>
    </source>
</reference>
<dbReference type="EMBL" id="EF677254">
    <property type="protein sequence ID" value="ABR17089.1"/>
    <property type="molecule type" value="mRNA"/>
</dbReference>
<dbReference type="Gene3D" id="3.90.1720.10">
    <property type="entry name" value="endopeptidase domain like (from Nostoc punctiforme)"/>
    <property type="match status" value="1"/>
</dbReference>
<evidence type="ECO:0000256" key="1">
    <source>
        <dbReference type="SAM" id="MobiDB-lite"/>
    </source>
</evidence>
<organism evidence="3">
    <name type="scientific">Picea sitchensis</name>
    <name type="common">Sitka spruce</name>
    <name type="synonym">Pinus sitchensis</name>
    <dbReference type="NCBI Taxonomy" id="3332"/>
    <lineage>
        <taxon>Eukaryota</taxon>
        <taxon>Viridiplantae</taxon>
        <taxon>Streptophyta</taxon>
        <taxon>Embryophyta</taxon>
        <taxon>Tracheophyta</taxon>
        <taxon>Spermatophyta</taxon>
        <taxon>Pinopsida</taxon>
        <taxon>Pinidae</taxon>
        <taxon>Conifers I</taxon>
        <taxon>Pinales</taxon>
        <taxon>Pinaceae</taxon>
        <taxon>Picea</taxon>
    </lineage>
</organism>
<evidence type="ECO:0000313" key="3">
    <source>
        <dbReference type="EMBL" id="ABR17089.1"/>
    </source>
</evidence>
<sequence>MGILFNEVDRSDLRAGDHVYSWRTGYTYAHHGIFVGDNDVVHFTRGSGQELEAGASLINSFASSSIPKQHLSCPRYPDSCGFQHGNSGVIRSCLDCFLEGGPVYRFEYGVSKAVFLAQVRGGTCTLAQSDIPGTVINRAIYLHKNGFGNYDLFSNNCEDFAIYCKTGFIVNRNASGRSGQVAAVNGVCSASRFAFDHRDMLNNSLGLALILAGTFFYNRFKADIGVRVDKTKVPVEDLAVYFDSSTRIRVDKTKIPVEDPAVYPDSSTGIRVDKTKVRVEDVTVFLESFTGKKPPVQDSAVYLDSSTGIGVEKNKLAVAEGAVFLDSSTRKNPVQDLAVYADSSTGIGVGKTKLPVEDVVVFPDSSTGKKPPVAESSTSQAICKNRRSKKKKKKLRQQQKRNCDGQTN</sequence>
<proteinExistence type="evidence at transcript level"/>
<feature type="region of interest" description="Disordered" evidence="1">
    <location>
        <begin position="364"/>
        <end position="408"/>
    </location>
</feature>
<name>B8LN59_PICSI</name>
<evidence type="ECO:0000259" key="2">
    <source>
        <dbReference type="PROSITE" id="PS51934"/>
    </source>
</evidence>
<dbReference type="InterPro" id="IPR007053">
    <property type="entry name" value="LRAT_dom"/>
</dbReference>
<dbReference type="PROSITE" id="PS51934">
    <property type="entry name" value="LRAT"/>
    <property type="match status" value="1"/>
</dbReference>
<dbReference type="PANTHER" id="PTHR46137:SF3">
    <property type="entry name" value="OS05G0310600 PROTEIN"/>
    <property type="match status" value="1"/>
</dbReference>
<protein>
    <recommendedName>
        <fullName evidence="2">LRAT domain-containing protein</fullName>
    </recommendedName>
</protein>
<accession>B8LN59</accession>
<dbReference type="PANTHER" id="PTHR46137">
    <property type="entry name" value="OS05G0310600 PROTEIN"/>
    <property type="match status" value="1"/>
</dbReference>
<dbReference type="AlphaFoldDB" id="B8LN59"/>
<feature type="domain" description="LRAT" evidence="2">
    <location>
        <begin position="20"/>
        <end position="173"/>
    </location>
</feature>